<keyword evidence="3" id="KW-1185">Reference proteome</keyword>
<reference evidence="2 3" key="1">
    <citation type="journal article" date="2009" name="Int. J. Syst. Evol. Microbiol.">
        <title>Transfer of Teichococcus ludipueritiae and Muricoccus roseus to the genus Roseomonas, as Roseomonas ludipueritiae comb. nov. and Roseomonas rosea comb. nov., respectively, and emended description of the genus Roseomonas.</title>
        <authorList>
            <person name="Sanchez-Porro C."/>
            <person name="Gallego V."/>
            <person name="Busse H.J."/>
            <person name="Kampfer P."/>
            <person name="Ventosa A."/>
        </authorList>
    </citation>
    <scope>NUCLEOTIDE SEQUENCE [LARGE SCALE GENOMIC DNA]</scope>
    <source>
        <strain evidence="2 3">DSM 14915</strain>
    </source>
</reference>
<feature type="non-terminal residue" evidence="2">
    <location>
        <position position="1"/>
    </location>
</feature>
<dbReference type="Proteomes" id="UP000603940">
    <property type="component" value="Unassembled WGS sequence"/>
</dbReference>
<sequence>SEHGSTLSGNFTPNRVGSQWQSTASRHLGEHDDPLTVYLGSMDHPLSSRIDRRANKSGVVRVVGGNGRIAKWMQANFSFGDVVEARVLNRNSILLLPKDQGDA</sequence>
<evidence type="ECO:0000313" key="2">
    <source>
        <dbReference type="EMBL" id="MBC9176106.1"/>
    </source>
</evidence>
<proteinExistence type="predicted"/>
<evidence type="ECO:0000313" key="3">
    <source>
        <dbReference type="Proteomes" id="UP000603940"/>
    </source>
</evidence>
<protein>
    <submittedName>
        <fullName evidence="2">Uncharacterized protein</fullName>
    </submittedName>
</protein>
<dbReference type="RefSeq" id="WP_202986672.1">
    <property type="nucleotide sequence ID" value="NZ_JACTUZ010000008.1"/>
</dbReference>
<name>A0ABR7R311_9PROT</name>
<dbReference type="EMBL" id="JACTUZ010000008">
    <property type="protein sequence ID" value="MBC9176106.1"/>
    <property type="molecule type" value="Genomic_DNA"/>
</dbReference>
<comment type="caution">
    <text evidence="2">The sequence shown here is derived from an EMBL/GenBank/DDBJ whole genome shotgun (WGS) entry which is preliminary data.</text>
</comment>
<feature type="compositionally biased region" description="Polar residues" evidence="1">
    <location>
        <begin position="1"/>
        <end position="25"/>
    </location>
</feature>
<accession>A0ABR7R311</accession>
<feature type="region of interest" description="Disordered" evidence="1">
    <location>
        <begin position="1"/>
        <end position="33"/>
    </location>
</feature>
<organism evidence="2 3">
    <name type="scientific">Pseudoroseomonas ludipueritiae</name>
    <dbReference type="NCBI Taxonomy" id="198093"/>
    <lineage>
        <taxon>Bacteria</taxon>
        <taxon>Pseudomonadati</taxon>
        <taxon>Pseudomonadota</taxon>
        <taxon>Alphaproteobacteria</taxon>
        <taxon>Acetobacterales</taxon>
        <taxon>Acetobacteraceae</taxon>
        <taxon>Pseudoroseomonas</taxon>
    </lineage>
</organism>
<evidence type="ECO:0000256" key="1">
    <source>
        <dbReference type="SAM" id="MobiDB-lite"/>
    </source>
</evidence>
<gene>
    <name evidence="2" type="ORF">IBL25_03985</name>
</gene>